<sequence length="69" mass="7437">MPEAGMTFTDVVSPDRITALASACWENFAAGGEDAQPATNIIATAMLILWMECLELCFMISPVEWLSPG</sequence>
<organism evidence="1 2">
    <name type="scientific">Dokdonella soli</name>
    <dbReference type="NCBI Taxonomy" id="529810"/>
    <lineage>
        <taxon>Bacteria</taxon>
        <taxon>Pseudomonadati</taxon>
        <taxon>Pseudomonadota</taxon>
        <taxon>Gammaproteobacteria</taxon>
        <taxon>Lysobacterales</taxon>
        <taxon>Rhodanobacteraceae</taxon>
        <taxon>Dokdonella</taxon>
    </lineage>
</organism>
<protein>
    <submittedName>
        <fullName evidence="1">Uncharacterized protein</fullName>
    </submittedName>
</protein>
<comment type="caution">
    <text evidence="1">The sequence shown here is derived from an EMBL/GenBank/DDBJ whole genome shotgun (WGS) entry which is preliminary data.</text>
</comment>
<keyword evidence="2" id="KW-1185">Reference proteome</keyword>
<evidence type="ECO:0000313" key="2">
    <source>
        <dbReference type="Proteomes" id="UP001501523"/>
    </source>
</evidence>
<dbReference type="Proteomes" id="UP001501523">
    <property type="component" value="Unassembled WGS sequence"/>
</dbReference>
<dbReference type="EMBL" id="BAAAEU010000006">
    <property type="protein sequence ID" value="GAA0711088.1"/>
    <property type="molecule type" value="Genomic_DNA"/>
</dbReference>
<proteinExistence type="predicted"/>
<reference evidence="1 2" key="1">
    <citation type="journal article" date="2019" name="Int. J. Syst. Evol. Microbiol.">
        <title>The Global Catalogue of Microorganisms (GCM) 10K type strain sequencing project: providing services to taxonomists for standard genome sequencing and annotation.</title>
        <authorList>
            <consortium name="The Broad Institute Genomics Platform"/>
            <consortium name="The Broad Institute Genome Sequencing Center for Infectious Disease"/>
            <person name="Wu L."/>
            <person name="Ma J."/>
        </authorList>
    </citation>
    <scope>NUCLEOTIDE SEQUENCE [LARGE SCALE GENOMIC DNA]</scope>
    <source>
        <strain evidence="1 2">JCM 15421</strain>
    </source>
</reference>
<gene>
    <name evidence="1" type="ORF">GCM10009105_12770</name>
</gene>
<name>A0ABN1IEW4_9GAMM</name>
<evidence type="ECO:0000313" key="1">
    <source>
        <dbReference type="EMBL" id="GAA0711088.1"/>
    </source>
</evidence>
<accession>A0ABN1IEW4</accession>